<feature type="transmembrane region" description="Helical" evidence="2">
    <location>
        <begin position="88"/>
        <end position="111"/>
    </location>
</feature>
<feature type="transmembrane region" description="Helical" evidence="2">
    <location>
        <begin position="58"/>
        <end position="82"/>
    </location>
</feature>
<evidence type="ECO:0008006" key="5">
    <source>
        <dbReference type="Google" id="ProtNLM"/>
    </source>
</evidence>
<keyword evidence="2" id="KW-0472">Membrane</keyword>
<keyword evidence="2" id="KW-0812">Transmembrane</keyword>
<dbReference type="EMBL" id="AP028679">
    <property type="protein sequence ID" value="BEQ17011.1"/>
    <property type="molecule type" value="Genomic_DNA"/>
</dbReference>
<name>A0AAU9EIS3_9BACT</name>
<evidence type="ECO:0000256" key="1">
    <source>
        <dbReference type="SAM" id="MobiDB-lite"/>
    </source>
</evidence>
<protein>
    <recommendedName>
        <fullName evidence="5">Yip1 domain-containing protein</fullName>
    </recommendedName>
</protein>
<feature type="region of interest" description="Disordered" evidence="1">
    <location>
        <begin position="1"/>
        <end position="21"/>
    </location>
</feature>
<accession>A0AAU9EIS3</accession>
<reference evidence="4" key="1">
    <citation type="journal article" date="2023" name="Arch. Microbiol.">
        <title>Desulfoferula mesophilus gen. nov. sp. nov., a mesophilic sulfate-reducing bacterium isolated from a brackish lake sediment.</title>
        <authorList>
            <person name="Watanabe T."/>
            <person name="Yabe T."/>
            <person name="Tsuji J.M."/>
            <person name="Fukui M."/>
        </authorList>
    </citation>
    <scope>NUCLEOTIDE SEQUENCE [LARGE SCALE GENOMIC DNA]</scope>
    <source>
        <strain evidence="4">12FAK</strain>
    </source>
</reference>
<evidence type="ECO:0000313" key="3">
    <source>
        <dbReference type="EMBL" id="BEQ17011.1"/>
    </source>
</evidence>
<evidence type="ECO:0000313" key="4">
    <source>
        <dbReference type="Proteomes" id="UP001366166"/>
    </source>
</evidence>
<dbReference type="Proteomes" id="UP001366166">
    <property type="component" value="Chromosome"/>
</dbReference>
<keyword evidence="2" id="KW-1133">Transmembrane helix</keyword>
<organism evidence="3 4">
    <name type="scientific">Desulfoferula mesophila</name>
    <dbReference type="NCBI Taxonomy" id="3058419"/>
    <lineage>
        <taxon>Bacteria</taxon>
        <taxon>Pseudomonadati</taxon>
        <taxon>Thermodesulfobacteriota</taxon>
        <taxon>Desulfarculia</taxon>
        <taxon>Desulfarculales</taxon>
        <taxon>Desulfarculaceae</taxon>
        <taxon>Desulfoferula</taxon>
    </lineage>
</organism>
<proteinExistence type="predicted"/>
<gene>
    <name evidence="3" type="ORF">FAK_40770</name>
</gene>
<dbReference type="RefSeq" id="WP_338603649.1">
    <property type="nucleotide sequence ID" value="NZ_AP028679.1"/>
</dbReference>
<keyword evidence="4" id="KW-1185">Reference proteome</keyword>
<evidence type="ECO:0000256" key="2">
    <source>
        <dbReference type="SAM" id="Phobius"/>
    </source>
</evidence>
<dbReference type="KEGG" id="dmp:FAK_40770"/>
<feature type="transmembrane region" description="Helical" evidence="2">
    <location>
        <begin position="180"/>
        <end position="203"/>
    </location>
</feature>
<dbReference type="AlphaFoldDB" id="A0AAU9EIS3"/>
<sequence>MPETSYDQAQGPQAPPPIQMPWENPGAGAKAFFATMYGIMAKPRWALSARPAASWPRWVVFAVGMWLLVFLARYLFIFAWSLEETGGGISVLLLGLMGMFIQAAIFLPIYSGAVHLTLRILAKNGPYPPFPLVLRLVCYSQVTTAALLVPMIGIFAHLLWNIYVLAVGLNVGLGQDKRSAILSVVLPMVGFFLLGMLLAGLSLGGA</sequence>